<dbReference type="GO" id="GO:0051537">
    <property type="term" value="F:2 iron, 2 sulfur cluster binding"/>
    <property type="evidence" value="ECO:0007669"/>
    <property type="project" value="UniProtKB-KW"/>
</dbReference>
<dbReference type="STRING" id="1817825.A2720_03015"/>
<dbReference type="Pfam" id="PF00175">
    <property type="entry name" value="NAD_binding_1"/>
    <property type="match status" value="1"/>
</dbReference>
<dbReference type="InterPro" id="IPR017938">
    <property type="entry name" value="Riboflavin_synthase-like_b-brl"/>
</dbReference>
<keyword evidence="3" id="KW-0001">2Fe-2S</keyword>
<comment type="cofactor">
    <cofactor evidence="1">
        <name>FAD</name>
        <dbReference type="ChEBI" id="CHEBI:57692"/>
    </cofactor>
</comment>
<proteinExistence type="predicted"/>
<evidence type="ECO:0000256" key="3">
    <source>
        <dbReference type="ARBA" id="ARBA00022714"/>
    </source>
</evidence>
<dbReference type="GO" id="GO:0016491">
    <property type="term" value="F:oxidoreductase activity"/>
    <property type="evidence" value="ECO:0007669"/>
    <property type="project" value="UniProtKB-KW"/>
</dbReference>
<evidence type="ECO:0000256" key="6">
    <source>
        <dbReference type="ARBA" id="ARBA00023002"/>
    </source>
</evidence>
<dbReference type="InterPro" id="IPR039261">
    <property type="entry name" value="FNR_nucleotide-bd"/>
</dbReference>
<dbReference type="SUPFAM" id="SSF63380">
    <property type="entry name" value="Riboflavin synthase domain-like"/>
    <property type="match status" value="1"/>
</dbReference>
<feature type="transmembrane region" description="Helical" evidence="9">
    <location>
        <begin position="7"/>
        <end position="26"/>
    </location>
</feature>
<evidence type="ECO:0000256" key="2">
    <source>
        <dbReference type="ARBA" id="ARBA00022630"/>
    </source>
</evidence>
<feature type="transmembrane region" description="Helical" evidence="9">
    <location>
        <begin position="32"/>
        <end position="50"/>
    </location>
</feature>
<feature type="transmembrane region" description="Helical" evidence="9">
    <location>
        <begin position="152"/>
        <end position="170"/>
    </location>
</feature>
<feature type="domain" description="FAD-binding FR-type" evidence="10">
    <location>
        <begin position="247"/>
        <end position="350"/>
    </location>
</feature>
<dbReference type="SUPFAM" id="SSF52343">
    <property type="entry name" value="Ferredoxin reductase-like, C-terminal NADP-linked domain"/>
    <property type="match status" value="1"/>
</dbReference>
<evidence type="ECO:0000256" key="4">
    <source>
        <dbReference type="ARBA" id="ARBA00022723"/>
    </source>
</evidence>
<evidence type="ECO:0000259" key="10">
    <source>
        <dbReference type="PROSITE" id="PS51384"/>
    </source>
</evidence>
<dbReference type="PANTHER" id="PTHR47354">
    <property type="entry name" value="NADH OXIDOREDUCTASE HCR"/>
    <property type="match status" value="1"/>
</dbReference>
<evidence type="ECO:0000256" key="8">
    <source>
        <dbReference type="ARBA" id="ARBA00023014"/>
    </source>
</evidence>
<feature type="transmembrane region" description="Helical" evidence="9">
    <location>
        <begin position="131"/>
        <end position="147"/>
    </location>
</feature>
<feature type="transmembrane region" description="Helical" evidence="9">
    <location>
        <begin position="206"/>
        <end position="223"/>
    </location>
</feature>
<dbReference type="InterPro" id="IPR017927">
    <property type="entry name" value="FAD-bd_FR_type"/>
</dbReference>
<keyword evidence="9" id="KW-1133">Transmembrane helix</keyword>
<keyword evidence="9" id="KW-0472">Membrane</keyword>
<evidence type="ECO:0000313" key="12">
    <source>
        <dbReference type="Proteomes" id="UP000178892"/>
    </source>
</evidence>
<dbReference type="PROSITE" id="PS51384">
    <property type="entry name" value="FAD_FR"/>
    <property type="match status" value="1"/>
</dbReference>
<dbReference type="Gene3D" id="3.40.50.80">
    <property type="entry name" value="Nucleotide-binding domain of ferredoxin-NADP reductase (FNR) module"/>
    <property type="match status" value="1"/>
</dbReference>
<keyword evidence="2" id="KW-0285">Flavoprotein</keyword>
<keyword evidence="6" id="KW-0560">Oxidoreductase</keyword>
<dbReference type="GO" id="GO:0046872">
    <property type="term" value="F:metal ion binding"/>
    <property type="evidence" value="ECO:0007669"/>
    <property type="project" value="UniProtKB-KW"/>
</dbReference>
<organism evidence="11 12">
    <name type="scientific">Candidatus Doudnabacteria bacterium RIFCSPHIGHO2_01_FULL_46_24</name>
    <dbReference type="NCBI Taxonomy" id="1817825"/>
    <lineage>
        <taxon>Bacteria</taxon>
        <taxon>Candidatus Doudnaibacteriota</taxon>
    </lineage>
</organism>
<gene>
    <name evidence="11" type="ORF">A2720_03015</name>
</gene>
<dbReference type="PANTHER" id="PTHR47354:SF6">
    <property type="entry name" value="NADH OXIDOREDUCTASE HCR"/>
    <property type="match status" value="1"/>
</dbReference>
<sequence>MYRLMLYCLRALIAVAVVLSFFKILPYTWWHILLNLFYLIGVCFVANQILTKLYKIKPNYESQFITAQILTLIVGPYFSLGTLWPLTIAGTISMASKYLLAYKHRHIFNPAAAGVLAMALATPLAASWWVGNIYLMPVILIGGFLILKKLRWFHLAFSFLLIYLIGLTVSQGSFGFDYFTILAPMLFFSSVMLIEPLTAPTDKRRRIFYGTGIAVILTLLVKFTDLTYSLELSLLMGNLAVFIFNPKQNISLKLLKIEPITENIKAFWFEPLKRFQFVPGQFLEWSLPHDHPDSRGSRRWFTISASPTENRIMLTTKFAKKSSSFKSALQKLRTGDELTATGPEGSFVLPKNAAQKLIFLAGGIGITPFRSMIKYLFDSHQSRDVVLLYSVKNQGEIAFRDLFEEAKKTGLKAVYQITDSTGYINPEIIKKEVPDWYERMFYVSGPEPMVEAFEKMLYAMGVAKQDVKRDYFPGYTE</sequence>
<keyword evidence="9" id="KW-0812">Transmembrane</keyword>
<comment type="caution">
    <text evidence="11">The sequence shown here is derived from an EMBL/GenBank/DDBJ whole genome shotgun (WGS) entry which is preliminary data.</text>
</comment>
<keyword evidence="8" id="KW-0411">Iron-sulfur</keyword>
<dbReference type="AlphaFoldDB" id="A0A1F5NUY1"/>
<feature type="transmembrane region" description="Helical" evidence="9">
    <location>
        <begin position="176"/>
        <end position="194"/>
    </location>
</feature>
<dbReference type="PRINTS" id="PR00410">
    <property type="entry name" value="PHEHYDRXLASE"/>
</dbReference>
<protein>
    <recommendedName>
        <fullName evidence="10">FAD-binding FR-type domain-containing protein</fullName>
    </recommendedName>
</protein>
<dbReference type="InterPro" id="IPR050415">
    <property type="entry name" value="MRET"/>
</dbReference>
<evidence type="ECO:0000256" key="5">
    <source>
        <dbReference type="ARBA" id="ARBA00022827"/>
    </source>
</evidence>
<reference evidence="11 12" key="1">
    <citation type="journal article" date="2016" name="Nat. Commun.">
        <title>Thousands of microbial genomes shed light on interconnected biogeochemical processes in an aquifer system.</title>
        <authorList>
            <person name="Anantharaman K."/>
            <person name="Brown C.T."/>
            <person name="Hug L.A."/>
            <person name="Sharon I."/>
            <person name="Castelle C.J."/>
            <person name="Probst A.J."/>
            <person name="Thomas B.C."/>
            <person name="Singh A."/>
            <person name="Wilkins M.J."/>
            <person name="Karaoz U."/>
            <person name="Brodie E.L."/>
            <person name="Williams K.H."/>
            <person name="Hubbard S.S."/>
            <person name="Banfield J.F."/>
        </authorList>
    </citation>
    <scope>NUCLEOTIDE SEQUENCE [LARGE SCALE GENOMIC DNA]</scope>
</reference>
<evidence type="ECO:0000256" key="9">
    <source>
        <dbReference type="SAM" id="Phobius"/>
    </source>
</evidence>
<dbReference type="CDD" id="cd00322">
    <property type="entry name" value="FNR_like"/>
    <property type="match status" value="1"/>
</dbReference>
<dbReference type="EMBL" id="MFEL01000008">
    <property type="protein sequence ID" value="OGE81486.1"/>
    <property type="molecule type" value="Genomic_DNA"/>
</dbReference>
<name>A0A1F5NUY1_9BACT</name>
<dbReference type="InterPro" id="IPR001433">
    <property type="entry name" value="OxRdtase_FAD/NAD-bd"/>
</dbReference>
<keyword evidence="5" id="KW-0274">FAD</keyword>
<keyword evidence="7" id="KW-0408">Iron</keyword>
<evidence type="ECO:0000256" key="7">
    <source>
        <dbReference type="ARBA" id="ARBA00023004"/>
    </source>
</evidence>
<dbReference type="Gene3D" id="2.40.30.10">
    <property type="entry name" value="Translation factors"/>
    <property type="match status" value="1"/>
</dbReference>
<evidence type="ECO:0000256" key="1">
    <source>
        <dbReference type="ARBA" id="ARBA00001974"/>
    </source>
</evidence>
<keyword evidence="4" id="KW-0479">Metal-binding</keyword>
<evidence type="ECO:0000313" key="11">
    <source>
        <dbReference type="EMBL" id="OGE81486.1"/>
    </source>
</evidence>
<dbReference type="Proteomes" id="UP000178892">
    <property type="component" value="Unassembled WGS sequence"/>
</dbReference>
<accession>A0A1F5NUY1</accession>